<feature type="chain" id="PRO_5018304152" evidence="2">
    <location>
        <begin position="25"/>
        <end position="327"/>
    </location>
</feature>
<evidence type="ECO:0000313" key="4">
    <source>
        <dbReference type="Proteomes" id="UP000267521"/>
    </source>
</evidence>
<dbReference type="PANTHER" id="PTHR33376:SF4">
    <property type="entry name" value="SIALIC ACID-BINDING PERIPLASMIC PROTEIN SIAP"/>
    <property type="match status" value="1"/>
</dbReference>
<gene>
    <name evidence="3" type="ORF">EBQ26_11120</name>
</gene>
<dbReference type="AlphaFoldDB" id="A0A3M6PZ91"/>
<protein>
    <submittedName>
        <fullName evidence="3">C4-dicarboxylate ABC transporter substrate-binding protein</fullName>
    </submittedName>
</protein>
<dbReference type="RefSeq" id="WP_122239163.1">
    <property type="nucleotide sequence ID" value="NZ_RDQM01000017.1"/>
</dbReference>
<dbReference type="NCBIfam" id="NF037995">
    <property type="entry name" value="TRAP_S1"/>
    <property type="match status" value="1"/>
</dbReference>
<evidence type="ECO:0000256" key="2">
    <source>
        <dbReference type="SAM" id="SignalP"/>
    </source>
</evidence>
<evidence type="ECO:0000313" key="3">
    <source>
        <dbReference type="EMBL" id="RMW95378.1"/>
    </source>
</evidence>
<feature type="signal peptide" evidence="2">
    <location>
        <begin position="1"/>
        <end position="24"/>
    </location>
</feature>
<dbReference type="Proteomes" id="UP000267521">
    <property type="component" value="Unassembled WGS sequence"/>
</dbReference>
<dbReference type="InterPro" id="IPR038404">
    <property type="entry name" value="TRAP_DctP_sf"/>
</dbReference>
<reference evidence="3 4" key="1">
    <citation type="submission" date="2018-10" db="EMBL/GenBank/DDBJ databases">
        <title>Comamonadaceae CDC group NO-1 genome sequencing and assembly.</title>
        <authorList>
            <person name="Bernier A.-M."/>
            <person name="Bernard K."/>
        </authorList>
    </citation>
    <scope>NUCLEOTIDE SEQUENCE [LARGE SCALE GENOMIC DNA]</scope>
    <source>
        <strain evidence="3 4">NML970147</strain>
    </source>
</reference>
<dbReference type="PANTHER" id="PTHR33376">
    <property type="match status" value="1"/>
</dbReference>
<keyword evidence="1 2" id="KW-0732">Signal</keyword>
<sequence>MKRRSLMAAATLAALLGTTIGVQAQTKWDLASAYPAFNFHSENIAQFAKEVTEATSGQLLITPHPGASLFKAPEIKRAVQGNQTQAGEFLMVNFQNEWPIFGADGLPFVASSYDDAFKLYQAQKPILEKKLSEQGMTLLYAVPWPPQGLFSKKPIESVQQLKGMKMRAYSPATARIAELVGAQPVTIQEAELPQALATGVVESLMTSGSTGTDKKLYESMGYYYDVQAWLPKNAIVANKRAFERLDGATQQAVRKAAADAEQRGWQRSKEVTAQSIEKLKAEGMQVLEPSPQLKSDLAKVGETMQAEWLKKAGEPGKVLLDAYKAAQ</sequence>
<dbReference type="Pfam" id="PF03480">
    <property type="entry name" value="DctP"/>
    <property type="match status" value="1"/>
</dbReference>
<name>A0A3M6PZ91_9BURK</name>
<comment type="caution">
    <text evidence="3">The sequence shown here is derived from an EMBL/GenBank/DDBJ whole genome shotgun (WGS) entry which is preliminary data.</text>
</comment>
<dbReference type="EMBL" id="RDQM01000017">
    <property type="protein sequence ID" value="RMW95378.1"/>
    <property type="molecule type" value="Genomic_DNA"/>
</dbReference>
<evidence type="ECO:0000256" key="1">
    <source>
        <dbReference type="ARBA" id="ARBA00022729"/>
    </source>
</evidence>
<dbReference type="GO" id="GO:0055085">
    <property type="term" value="P:transmembrane transport"/>
    <property type="evidence" value="ECO:0007669"/>
    <property type="project" value="InterPro"/>
</dbReference>
<accession>A0A3M6PZ91</accession>
<organism evidence="3 4">
    <name type="scientific">Allofranklinella schreckenbergeri</name>
    <dbReference type="NCBI Taxonomy" id="1076744"/>
    <lineage>
        <taxon>Bacteria</taxon>
        <taxon>Pseudomonadati</taxon>
        <taxon>Pseudomonadota</taxon>
        <taxon>Betaproteobacteria</taxon>
        <taxon>Burkholderiales</taxon>
        <taxon>Comamonadaceae</taxon>
        <taxon>Allofranklinella</taxon>
    </lineage>
</organism>
<dbReference type="InterPro" id="IPR018389">
    <property type="entry name" value="DctP_fam"/>
</dbReference>
<proteinExistence type="predicted"/>
<dbReference type="CDD" id="cd13602">
    <property type="entry name" value="PBP2_TRAP_BpDctp6_7"/>
    <property type="match status" value="1"/>
</dbReference>
<dbReference type="Gene3D" id="3.40.190.170">
    <property type="entry name" value="Bacterial extracellular solute-binding protein, family 7"/>
    <property type="match status" value="1"/>
</dbReference>